<keyword evidence="3 6" id="KW-0812">Transmembrane</keyword>
<sequence>MNSAADTDNVSERKSLLGLAWKIFLPVAIGLGVVAWLFHREFDSAVWDAVRFTPAAIGGIFLACVFMLGRDFGLSWRFRVLTDRDLSWLKAIKISYLCEFTSCVTPSAVGGSALSMVYMHREGIGLGRATTITMSTLFLDELFFVVFLPVMMLIVPYSQLFGFDRSSFTLGLRAVFWIIYIGLTLWTLLLYLGIFVKPHAIRRGLNRLFRMRWLRRWSAVVEELGMNMEMTGRDLRHRSLAWWLQAFAATSFSWMSRFLVVCALFIGFAPGADQMMVLARQFVVWVILIVSPTPGGAGVSEWLFTTYYGDLISGEGMALVLALFWRIISYYSYLIVGACILPAWIRQGFRNRRNKKI</sequence>
<dbReference type="PANTHER" id="PTHR37693">
    <property type="entry name" value="PHOSPHATIDYLGLYCEROL LYSYLTRANSFERASE"/>
    <property type="match status" value="1"/>
</dbReference>
<feature type="transmembrane region" description="Helical" evidence="6">
    <location>
        <begin position="323"/>
        <end position="345"/>
    </location>
</feature>
<dbReference type="EMBL" id="SJSA01000001">
    <property type="protein sequence ID" value="TGG39412.1"/>
    <property type="molecule type" value="Genomic_DNA"/>
</dbReference>
<evidence type="ECO:0000256" key="2">
    <source>
        <dbReference type="ARBA" id="ARBA00022475"/>
    </source>
</evidence>
<feature type="transmembrane region" description="Helical" evidence="6">
    <location>
        <begin position="175"/>
        <end position="196"/>
    </location>
</feature>
<dbReference type="PANTHER" id="PTHR37693:SF1">
    <property type="entry name" value="INTEGRAL MEMBRANE PROTEIN"/>
    <property type="match status" value="1"/>
</dbReference>
<accession>A0A4Z0V7S0</accession>
<dbReference type="GeneID" id="82148411"/>
<evidence type="ECO:0000256" key="3">
    <source>
        <dbReference type="ARBA" id="ARBA00022692"/>
    </source>
</evidence>
<proteinExistence type="predicted"/>
<dbReference type="Pfam" id="PF03706">
    <property type="entry name" value="LPG_synthase_TM"/>
    <property type="match status" value="1"/>
</dbReference>
<keyword evidence="4 6" id="KW-1133">Transmembrane helix</keyword>
<evidence type="ECO:0000313" key="7">
    <source>
        <dbReference type="EMBL" id="TGG39412.1"/>
    </source>
</evidence>
<evidence type="ECO:0000256" key="1">
    <source>
        <dbReference type="ARBA" id="ARBA00004651"/>
    </source>
</evidence>
<dbReference type="InterPro" id="IPR022791">
    <property type="entry name" value="L-PG_synthase/AglD"/>
</dbReference>
<comment type="subcellular location">
    <subcellularLocation>
        <location evidence="1">Cell membrane</location>
        <topology evidence="1">Multi-pass membrane protein</topology>
    </subcellularLocation>
</comment>
<organism evidence="7 8">
    <name type="scientific">Duncaniella freteri</name>
    <dbReference type="NCBI Taxonomy" id="2530391"/>
    <lineage>
        <taxon>Bacteria</taxon>
        <taxon>Pseudomonadati</taxon>
        <taxon>Bacteroidota</taxon>
        <taxon>Bacteroidia</taxon>
        <taxon>Bacteroidales</taxon>
        <taxon>Muribaculaceae</taxon>
        <taxon>Duncaniella</taxon>
    </lineage>
</organism>
<evidence type="ECO:0000256" key="6">
    <source>
        <dbReference type="SAM" id="Phobius"/>
    </source>
</evidence>
<evidence type="ECO:0000313" key="8">
    <source>
        <dbReference type="Proteomes" id="UP000297635"/>
    </source>
</evidence>
<feature type="transmembrane region" description="Helical" evidence="6">
    <location>
        <begin position="282"/>
        <end position="303"/>
    </location>
</feature>
<feature type="transmembrane region" description="Helical" evidence="6">
    <location>
        <begin position="50"/>
        <end position="69"/>
    </location>
</feature>
<dbReference type="NCBIfam" id="TIGR00374">
    <property type="entry name" value="flippase-like domain"/>
    <property type="match status" value="1"/>
</dbReference>
<gene>
    <name evidence="7" type="ORF">EZ315_01320</name>
</gene>
<comment type="caution">
    <text evidence="7">The sequence shown here is derived from an EMBL/GenBank/DDBJ whole genome shotgun (WGS) entry which is preliminary data.</text>
</comment>
<keyword evidence="5 6" id="KW-0472">Membrane</keyword>
<feature type="transmembrane region" description="Helical" evidence="6">
    <location>
        <begin position="242"/>
        <end position="270"/>
    </location>
</feature>
<evidence type="ECO:0000256" key="4">
    <source>
        <dbReference type="ARBA" id="ARBA00022989"/>
    </source>
</evidence>
<dbReference type="AlphaFoldDB" id="A0A4Z0V7S0"/>
<keyword evidence="8" id="KW-1185">Reference proteome</keyword>
<feature type="transmembrane region" description="Helical" evidence="6">
    <location>
        <begin position="20"/>
        <end position="38"/>
    </location>
</feature>
<protein>
    <submittedName>
        <fullName evidence="7">Flippase-like domain-containing protein</fullName>
    </submittedName>
</protein>
<name>A0A4Z0V7S0_9BACT</name>
<dbReference type="RefSeq" id="WP_135469949.1">
    <property type="nucleotide sequence ID" value="NZ_CASGTF010000040.1"/>
</dbReference>
<keyword evidence="2" id="KW-1003">Cell membrane</keyword>
<dbReference type="GO" id="GO:0005886">
    <property type="term" value="C:plasma membrane"/>
    <property type="evidence" value="ECO:0007669"/>
    <property type="project" value="UniProtKB-SubCell"/>
</dbReference>
<feature type="transmembrane region" description="Helical" evidence="6">
    <location>
        <begin position="142"/>
        <end position="163"/>
    </location>
</feature>
<dbReference type="Proteomes" id="UP000297635">
    <property type="component" value="Unassembled WGS sequence"/>
</dbReference>
<reference evidence="7 8" key="1">
    <citation type="submission" date="2019-02" db="EMBL/GenBank/DDBJ databases">
        <title>Isolation and identification of novel species under the genus Muribaculum.</title>
        <authorList>
            <person name="Miyake S."/>
            <person name="Ding Y."/>
            <person name="Low A."/>
            <person name="Soh M."/>
            <person name="Seedorf H."/>
        </authorList>
    </citation>
    <scope>NUCLEOTIDE SEQUENCE [LARGE SCALE GENOMIC DNA]</scope>
    <source>
        <strain evidence="7 8">TLL-A3</strain>
    </source>
</reference>
<evidence type="ECO:0000256" key="5">
    <source>
        <dbReference type="ARBA" id="ARBA00023136"/>
    </source>
</evidence>